<dbReference type="Gene3D" id="1.10.40.50">
    <property type="entry name" value="Probable gtpase engc, domain 3"/>
    <property type="match status" value="1"/>
</dbReference>
<evidence type="ECO:0000256" key="7">
    <source>
        <dbReference type="ARBA" id="ARBA00022833"/>
    </source>
</evidence>
<keyword evidence="5 10" id="KW-0547">Nucleotide-binding</keyword>
<dbReference type="GO" id="GO:0046872">
    <property type="term" value="F:metal ion binding"/>
    <property type="evidence" value="ECO:0007669"/>
    <property type="project" value="UniProtKB-KW"/>
</dbReference>
<dbReference type="InterPro" id="IPR027417">
    <property type="entry name" value="P-loop_NTPase"/>
</dbReference>
<dbReference type="SUPFAM" id="SSF52540">
    <property type="entry name" value="P-loop containing nucleoside triphosphate hydrolases"/>
    <property type="match status" value="1"/>
</dbReference>
<organism evidence="11 12">
    <name type="scientific">Thermotoga petrophila</name>
    <dbReference type="NCBI Taxonomy" id="93929"/>
    <lineage>
        <taxon>Bacteria</taxon>
        <taxon>Thermotogati</taxon>
        <taxon>Thermotogota</taxon>
        <taxon>Thermotogae</taxon>
        <taxon>Thermotogales</taxon>
        <taxon>Thermotogaceae</taxon>
        <taxon>Thermotoga</taxon>
    </lineage>
</organism>
<keyword evidence="7 10" id="KW-0862">Zinc</keyword>
<evidence type="ECO:0000256" key="4">
    <source>
        <dbReference type="ARBA" id="ARBA00022730"/>
    </source>
</evidence>
<comment type="similarity">
    <text evidence="10">Belongs to the TRAFAC class YlqF/YawG GTPase family. RsgA subfamily.</text>
</comment>
<evidence type="ECO:0000256" key="8">
    <source>
        <dbReference type="ARBA" id="ARBA00022884"/>
    </source>
</evidence>
<evidence type="ECO:0000256" key="10">
    <source>
        <dbReference type="HAMAP-Rule" id="MF_01820"/>
    </source>
</evidence>
<feature type="binding site" evidence="10">
    <location>
        <begin position="117"/>
        <end position="120"/>
    </location>
    <ligand>
        <name>GTP</name>
        <dbReference type="ChEBI" id="CHEBI:37565"/>
    </ligand>
</feature>
<keyword evidence="6 10" id="KW-0378">Hydrolase</keyword>
<dbReference type="PANTHER" id="PTHR32120:SF11">
    <property type="entry name" value="SMALL RIBOSOMAL SUBUNIT BIOGENESIS GTPASE RSGA 1, MITOCHONDRIAL-RELATED"/>
    <property type="match status" value="1"/>
</dbReference>
<comment type="cofactor">
    <cofactor evidence="10">
        <name>Zn(2+)</name>
        <dbReference type="ChEBI" id="CHEBI:29105"/>
    </cofactor>
    <text evidence="10">Binds 1 zinc ion per subunit.</text>
</comment>
<dbReference type="PATRIC" id="fig|93930.3.peg.456"/>
<dbReference type="Gene3D" id="2.40.50.140">
    <property type="entry name" value="Nucleic acid-binding proteins"/>
    <property type="match status" value="1"/>
</dbReference>
<keyword evidence="2 10" id="KW-0690">Ribosome biogenesis</keyword>
<accession>A0A101EPL6</accession>
<reference evidence="11 12" key="1">
    <citation type="journal article" date="2015" name="MBio">
        <title>Genome-Resolved Metagenomic Analysis Reveals Roles for Candidate Phyla and Other Microbial Community Members in Biogeochemical Transformations in Oil Reservoirs.</title>
        <authorList>
            <person name="Hu P."/>
            <person name="Tom L."/>
            <person name="Singh A."/>
            <person name="Thomas B.C."/>
            <person name="Baker B.J."/>
            <person name="Piceno Y.M."/>
            <person name="Andersen G.L."/>
            <person name="Banfield J.F."/>
        </authorList>
    </citation>
    <scope>NUCLEOTIDE SEQUENCE [LARGE SCALE GENOMIC DNA]</scope>
    <source>
        <strain evidence="11">46_26</strain>
    </source>
</reference>
<gene>
    <name evidence="10" type="primary">rsgA</name>
    <name evidence="11" type="ORF">XD57_1411</name>
</gene>
<dbReference type="SUPFAM" id="SSF50249">
    <property type="entry name" value="Nucleic acid-binding proteins"/>
    <property type="match status" value="1"/>
</dbReference>
<dbReference type="InterPro" id="IPR004881">
    <property type="entry name" value="Ribosome_biogen_GTPase_RsgA"/>
</dbReference>
<evidence type="ECO:0000256" key="1">
    <source>
        <dbReference type="ARBA" id="ARBA00022490"/>
    </source>
</evidence>
<dbReference type="GO" id="GO:0042274">
    <property type="term" value="P:ribosomal small subunit biogenesis"/>
    <property type="evidence" value="ECO:0007669"/>
    <property type="project" value="UniProtKB-UniRule"/>
</dbReference>
<proteinExistence type="inferred from homology"/>
<evidence type="ECO:0000313" key="12">
    <source>
        <dbReference type="Proteomes" id="UP000058636"/>
    </source>
</evidence>
<dbReference type="Pfam" id="PF03193">
    <property type="entry name" value="RsgA_GTPase"/>
    <property type="match status" value="1"/>
</dbReference>
<dbReference type="InterPro" id="IPR012340">
    <property type="entry name" value="NA-bd_OB-fold"/>
</dbReference>
<sequence length="295" mass="33584">MNLRRKGIVVSFHSNMVTVEDEETGERILCKLRGKFRLQNLKIYVGDRVEYTPDETGSGVIENVLHRKNLLTKPHVANVDQVILVVTVKMPETSTYIIDKFLVLAEKNELETVMVFNKMDLYDEADLKKVRELEEIYSELYPIVKTSAKTGMGIEELKEYLKGKISTMAGLSGVGKSSLLNAINPGLKLRVSEVSEKLQRGRHTTTTAQLLKFDFGGYVVDTPGFANLEISDIEPEELKNYFKEFGDKQCFFSDCNHVDEPDCGVKEAVENGEIAESRYENYVKMFYELLGRRKK</sequence>
<dbReference type="PROSITE" id="PS51721">
    <property type="entry name" value="G_CP"/>
    <property type="match status" value="1"/>
</dbReference>
<comment type="subunit">
    <text evidence="10">Monomer. Associates with 30S ribosomal subunit, binds 16S rRNA.</text>
</comment>
<dbReference type="InterPro" id="IPR030378">
    <property type="entry name" value="G_CP_dom"/>
</dbReference>
<comment type="subcellular location">
    <subcellularLocation>
        <location evidence="10">Cytoplasm</location>
    </subcellularLocation>
</comment>
<keyword evidence="4 10" id="KW-0699">rRNA-binding</keyword>
<feature type="binding site" evidence="10">
    <location>
        <position position="255"/>
    </location>
    <ligand>
        <name>Zn(2+)</name>
        <dbReference type="ChEBI" id="CHEBI:29105"/>
    </ligand>
</feature>
<dbReference type="PROSITE" id="PS50936">
    <property type="entry name" value="ENGC_GTPASE"/>
    <property type="match status" value="1"/>
</dbReference>
<dbReference type="Proteomes" id="UP000058636">
    <property type="component" value="Unassembled WGS sequence"/>
</dbReference>
<keyword evidence="3 10" id="KW-0479">Metal-binding</keyword>
<comment type="function">
    <text evidence="10">One of several proteins that assist in the late maturation steps of the functional core of the 30S ribosomal subunit. Helps release RbfA from mature subunits. May play a role in the assembly of ribosomal proteins into the subunit. Circularly permuted GTPase that catalyzes slow GTP hydrolysis, GTPase activity is stimulated by the 30S ribosomal subunit.</text>
</comment>
<dbReference type="Pfam" id="PF16745">
    <property type="entry name" value="RsgA_N"/>
    <property type="match status" value="1"/>
</dbReference>
<dbReference type="AlphaFoldDB" id="A0A101EPL6"/>
<evidence type="ECO:0000256" key="6">
    <source>
        <dbReference type="ARBA" id="ARBA00022801"/>
    </source>
</evidence>
<dbReference type="CDD" id="cd04466">
    <property type="entry name" value="S1_YloQ_GTPase"/>
    <property type="match status" value="1"/>
</dbReference>
<dbReference type="HAMAP" id="MF_01820">
    <property type="entry name" value="GTPase_RsgA"/>
    <property type="match status" value="1"/>
</dbReference>
<dbReference type="Gene3D" id="3.40.50.300">
    <property type="entry name" value="P-loop containing nucleotide triphosphate hydrolases"/>
    <property type="match status" value="1"/>
</dbReference>
<keyword evidence="1 10" id="KW-0963">Cytoplasm</keyword>
<dbReference type="RefSeq" id="WP_128080949.1">
    <property type="nucleotide sequence ID" value="NZ_DAITJQ010000004.1"/>
</dbReference>
<dbReference type="GO" id="GO:0003924">
    <property type="term" value="F:GTPase activity"/>
    <property type="evidence" value="ECO:0007669"/>
    <property type="project" value="UniProtKB-UniRule"/>
</dbReference>
<dbReference type="EC" id="3.6.1.-" evidence="10"/>
<name>A0A101EPL6_9THEM</name>
<dbReference type="GO" id="GO:0005737">
    <property type="term" value="C:cytoplasm"/>
    <property type="evidence" value="ECO:0007669"/>
    <property type="project" value="UniProtKB-SubCell"/>
</dbReference>
<evidence type="ECO:0000313" key="11">
    <source>
        <dbReference type="EMBL" id="KUK22490.1"/>
    </source>
</evidence>
<evidence type="ECO:0000256" key="5">
    <source>
        <dbReference type="ARBA" id="ARBA00022741"/>
    </source>
</evidence>
<feature type="binding site" evidence="10">
    <location>
        <begin position="170"/>
        <end position="178"/>
    </location>
    <ligand>
        <name>GTP</name>
        <dbReference type="ChEBI" id="CHEBI:37565"/>
    </ligand>
</feature>
<dbReference type="GO" id="GO:0005525">
    <property type="term" value="F:GTP binding"/>
    <property type="evidence" value="ECO:0007669"/>
    <property type="project" value="UniProtKB-UniRule"/>
</dbReference>
<dbReference type="InterPro" id="IPR031944">
    <property type="entry name" value="RsgA_N"/>
</dbReference>
<dbReference type="CDD" id="cd01854">
    <property type="entry name" value="YjeQ_EngC"/>
    <property type="match status" value="1"/>
</dbReference>
<keyword evidence="8 10" id="KW-0694">RNA-binding</keyword>
<comment type="caution">
    <text evidence="11">The sequence shown here is derived from an EMBL/GenBank/DDBJ whole genome shotgun (WGS) entry which is preliminary data.</text>
</comment>
<dbReference type="PANTHER" id="PTHR32120">
    <property type="entry name" value="SMALL RIBOSOMAL SUBUNIT BIOGENESIS GTPASE RSGA"/>
    <property type="match status" value="1"/>
</dbReference>
<feature type="binding site" evidence="10">
    <location>
        <position position="257"/>
    </location>
    <ligand>
        <name>Zn(2+)</name>
        <dbReference type="ChEBI" id="CHEBI:29105"/>
    </ligand>
</feature>
<dbReference type="NCBIfam" id="TIGR00157">
    <property type="entry name" value="ribosome small subunit-dependent GTPase A"/>
    <property type="match status" value="1"/>
</dbReference>
<dbReference type="GO" id="GO:0019843">
    <property type="term" value="F:rRNA binding"/>
    <property type="evidence" value="ECO:0007669"/>
    <property type="project" value="UniProtKB-KW"/>
</dbReference>
<evidence type="ECO:0000256" key="9">
    <source>
        <dbReference type="ARBA" id="ARBA00023134"/>
    </source>
</evidence>
<evidence type="ECO:0000256" key="3">
    <source>
        <dbReference type="ARBA" id="ARBA00022723"/>
    </source>
</evidence>
<dbReference type="InterPro" id="IPR010914">
    <property type="entry name" value="RsgA_GTPase_dom"/>
</dbReference>
<dbReference type="EMBL" id="LGFG01000150">
    <property type="protein sequence ID" value="KUK22490.1"/>
    <property type="molecule type" value="Genomic_DNA"/>
</dbReference>
<feature type="binding site" evidence="10">
    <location>
        <position position="263"/>
    </location>
    <ligand>
        <name>Zn(2+)</name>
        <dbReference type="ChEBI" id="CHEBI:29105"/>
    </ligand>
</feature>
<protein>
    <recommendedName>
        <fullName evidence="10">Small ribosomal subunit biogenesis GTPase RsgA</fullName>
        <ecNumber evidence="10">3.6.1.-</ecNumber>
    </recommendedName>
</protein>
<feature type="binding site" evidence="10">
    <location>
        <position position="250"/>
    </location>
    <ligand>
        <name>Zn(2+)</name>
        <dbReference type="ChEBI" id="CHEBI:29105"/>
    </ligand>
</feature>
<keyword evidence="9 10" id="KW-0342">GTP-binding</keyword>
<evidence type="ECO:0000256" key="2">
    <source>
        <dbReference type="ARBA" id="ARBA00022517"/>
    </source>
</evidence>